<dbReference type="HOGENOM" id="CLU_2280600_0_0_1"/>
<keyword evidence="2" id="KW-1185">Reference proteome</keyword>
<dbReference type="EMBL" id="CAQQ02180894">
    <property type="status" value="NOT_ANNOTATED_CDS"/>
    <property type="molecule type" value="Genomic_DNA"/>
</dbReference>
<organism evidence="1 2">
    <name type="scientific">Megaselia scalaris</name>
    <name type="common">Humpbacked fly</name>
    <name type="synonym">Phora scalaris</name>
    <dbReference type="NCBI Taxonomy" id="36166"/>
    <lineage>
        <taxon>Eukaryota</taxon>
        <taxon>Metazoa</taxon>
        <taxon>Ecdysozoa</taxon>
        <taxon>Arthropoda</taxon>
        <taxon>Hexapoda</taxon>
        <taxon>Insecta</taxon>
        <taxon>Pterygota</taxon>
        <taxon>Neoptera</taxon>
        <taxon>Endopterygota</taxon>
        <taxon>Diptera</taxon>
        <taxon>Brachycera</taxon>
        <taxon>Muscomorpha</taxon>
        <taxon>Platypezoidea</taxon>
        <taxon>Phoridae</taxon>
        <taxon>Megaseliini</taxon>
        <taxon>Megaselia</taxon>
    </lineage>
</organism>
<evidence type="ECO:0000313" key="1">
    <source>
        <dbReference type="EnsemblMetazoa" id="MESCA001750-PA"/>
    </source>
</evidence>
<reference evidence="1" key="2">
    <citation type="submission" date="2015-06" db="UniProtKB">
        <authorList>
            <consortium name="EnsemblMetazoa"/>
        </authorList>
    </citation>
    <scope>IDENTIFICATION</scope>
</reference>
<accession>T1GEI6</accession>
<dbReference type="Proteomes" id="UP000015102">
    <property type="component" value="Unassembled WGS sequence"/>
</dbReference>
<proteinExistence type="predicted"/>
<name>T1GEI6_MEGSC</name>
<dbReference type="EnsemblMetazoa" id="MESCA001750-RA">
    <property type="protein sequence ID" value="MESCA001750-PA"/>
    <property type="gene ID" value="MESCA001750"/>
</dbReference>
<evidence type="ECO:0000313" key="2">
    <source>
        <dbReference type="Proteomes" id="UP000015102"/>
    </source>
</evidence>
<protein>
    <submittedName>
        <fullName evidence="1">Uncharacterized protein</fullName>
    </submittedName>
</protein>
<dbReference type="STRING" id="36166.T1GEI6"/>
<reference evidence="2" key="1">
    <citation type="submission" date="2013-02" db="EMBL/GenBank/DDBJ databases">
        <authorList>
            <person name="Hughes D."/>
        </authorList>
    </citation>
    <scope>NUCLEOTIDE SEQUENCE</scope>
    <source>
        <strain>Durham</strain>
        <strain evidence="2">NC isolate 2 -- Noor lab</strain>
    </source>
</reference>
<dbReference type="EMBL" id="CAQQ02180895">
    <property type="status" value="NOT_ANNOTATED_CDS"/>
    <property type="molecule type" value="Genomic_DNA"/>
</dbReference>
<dbReference type="AlphaFoldDB" id="T1GEI6"/>
<sequence>MEITWPYRGMRLYQCDIYYNCHSTIIRLEWALSSMGKPDIDSPPSRSEVDRAIQRLKNNKSAGSDDIPAELLNAAGATFNDISQLLLTPIWISEKMIEEWNI</sequence>